<organism evidence="2 3">
    <name type="scientific">Nocardiopsis akebiae</name>
    <dbReference type="NCBI Taxonomy" id="2831968"/>
    <lineage>
        <taxon>Bacteria</taxon>
        <taxon>Bacillati</taxon>
        <taxon>Actinomycetota</taxon>
        <taxon>Actinomycetes</taxon>
        <taxon>Streptosporangiales</taxon>
        <taxon>Nocardiopsidaceae</taxon>
        <taxon>Nocardiopsis</taxon>
    </lineage>
</organism>
<evidence type="ECO:0000313" key="2">
    <source>
        <dbReference type="EMBL" id="QUX27884.1"/>
    </source>
</evidence>
<keyword evidence="3" id="KW-1185">Reference proteome</keyword>
<protein>
    <submittedName>
        <fullName evidence="2">Uncharacterized protein</fullName>
    </submittedName>
</protein>
<accession>A0ABX8C362</accession>
<evidence type="ECO:0000256" key="1">
    <source>
        <dbReference type="SAM" id="MobiDB-lite"/>
    </source>
</evidence>
<evidence type="ECO:0000313" key="3">
    <source>
        <dbReference type="Proteomes" id="UP000678016"/>
    </source>
</evidence>
<proteinExistence type="predicted"/>
<sequence length="61" mass="6940">MDKKFAKYLKDELNRQDENERKGRKMTGQTIDAKGFTTRTYSDGTTEIGGGHRGWISDADL</sequence>
<dbReference type="Proteomes" id="UP000678016">
    <property type="component" value="Chromosome"/>
</dbReference>
<feature type="region of interest" description="Disordered" evidence="1">
    <location>
        <begin position="42"/>
        <end position="61"/>
    </location>
</feature>
<dbReference type="RefSeq" id="WP_212640926.1">
    <property type="nucleotide sequence ID" value="NZ_CP074132.1"/>
</dbReference>
<name>A0ABX8C362_9ACTN</name>
<dbReference type="EMBL" id="CP074132">
    <property type="protein sequence ID" value="QUX27884.1"/>
    <property type="molecule type" value="Genomic_DNA"/>
</dbReference>
<gene>
    <name evidence="2" type="ORF">KGD83_21775</name>
</gene>
<reference evidence="3" key="1">
    <citation type="submission" date="2021-05" db="EMBL/GenBank/DDBJ databases">
        <title>Direct Submission.</title>
        <authorList>
            <person name="Li K."/>
            <person name="Gao J."/>
        </authorList>
    </citation>
    <scope>NUCLEOTIDE SEQUENCE [LARGE SCALE GENOMIC DNA]</scope>
    <source>
        <strain evidence="3">HDS12</strain>
    </source>
</reference>